<dbReference type="Proteomes" id="UP000727907">
    <property type="component" value="Unassembled WGS sequence"/>
</dbReference>
<dbReference type="CDD" id="cd13692">
    <property type="entry name" value="PBP2_BztA"/>
    <property type="match status" value="1"/>
</dbReference>
<evidence type="ECO:0000313" key="6">
    <source>
        <dbReference type="EMBL" id="MBU8876212.1"/>
    </source>
</evidence>
<dbReference type="PANTHER" id="PTHR30085">
    <property type="entry name" value="AMINO ACID ABC TRANSPORTER PERMEASE"/>
    <property type="match status" value="1"/>
</dbReference>
<evidence type="ECO:0000256" key="1">
    <source>
        <dbReference type="ARBA" id="ARBA00010333"/>
    </source>
</evidence>
<dbReference type="RefSeq" id="WP_216964825.1">
    <property type="nucleotide sequence ID" value="NZ_JAHOPB010000002.1"/>
</dbReference>
<protein>
    <submittedName>
        <fullName evidence="6">Amino acid ABC transporter substrate-binding protein</fullName>
    </submittedName>
</protein>
<dbReference type="Pfam" id="PF00497">
    <property type="entry name" value="SBP_bac_3"/>
    <property type="match status" value="1"/>
</dbReference>
<comment type="caution">
    <text evidence="6">The sequence shown here is derived from an EMBL/GenBank/DDBJ whole genome shotgun (WGS) entry which is preliminary data.</text>
</comment>
<feature type="domain" description="Solute-binding protein family 3/N-terminal" evidence="5">
    <location>
        <begin position="34"/>
        <end position="262"/>
    </location>
</feature>
<feature type="chain" id="PRO_5045487226" evidence="4">
    <location>
        <begin position="23"/>
        <end position="337"/>
    </location>
</feature>
<comment type="similarity">
    <text evidence="1">Belongs to the bacterial solute-binding protein 3 family.</text>
</comment>
<evidence type="ECO:0000256" key="2">
    <source>
        <dbReference type="ARBA" id="ARBA00022448"/>
    </source>
</evidence>
<name>A0ABS6IR69_9HYPH</name>
<dbReference type="EMBL" id="JAHOPB010000002">
    <property type="protein sequence ID" value="MBU8876212.1"/>
    <property type="molecule type" value="Genomic_DNA"/>
</dbReference>
<evidence type="ECO:0000259" key="5">
    <source>
        <dbReference type="SMART" id="SM00062"/>
    </source>
</evidence>
<evidence type="ECO:0000256" key="3">
    <source>
        <dbReference type="ARBA" id="ARBA00022729"/>
    </source>
</evidence>
<evidence type="ECO:0000256" key="4">
    <source>
        <dbReference type="SAM" id="SignalP"/>
    </source>
</evidence>
<dbReference type="PANTHER" id="PTHR30085:SF7">
    <property type="entry name" value="AMINO-ACID ABC TRANSPORTER-BINDING PROTEIN YHDW-RELATED"/>
    <property type="match status" value="1"/>
</dbReference>
<reference evidence="6 7" key="1">
    <citation type="submission" date="2021-06" db="EMBL/GenBank/DDBJ databases">
        <authorList>
            <person name="Lee D.H."/>
        </authorList>
    </citation>
    <scope>NUCLEOTIDE SEQUENCE [LARGE SCALE GENOMIC DNA]</scope>
    <source>
        <strain evidence="6 7">MMS21-HV4-11</strain>
    </source>
</reference>
<keyword evidence="2" id="KW-0813">Transport</keyword>
<keyword evidence="3 4" id="KW-0732">Signal</keyword>
<proteinExistence type="inferred from homology"/>
<accession>A0ABS6IR69</accession>
<organism evidence="6 7">
    <name type="scientific">Reyranella humidisoli</name>
    <dbReference type="NCBI Taxonomy" id="2849149"/>
    <lineage>
        <taxon>Bacteria</taxon>
        <taxon>Pseudomonadati</taxon>
        <taxon>Pseudomonadota</taxon>
        <taxon>Alphaproteobacteria</taxon>
        <taxon>Hyphomicrobiales</taxon>
        <taxon>Reyranellaceae</taxon>
        <taxon>Reyranella</taxon>
    </lineage>
</organism>
<feature type="signal peptide" evidence="4">
    <location>
        <begin position="1"/>
        <end position="22"/>
    </location>
</feature>
<dbReference type="InterPro" id="IPR051455">
    <property type="entry name" value="Bact_solute-bind_prot3"/>
</dbReference>
<dbReference type="SMART" id="SM00062">
    <property type="entry name" value="PBPb"/>
    <property type="match status" value="1"/>
</dbReference>
<keyword evidence="7" id="KW-1185">Reference proteome</keyword>
<sequence length="337" mass="36335">MLKVTLSMIAGVSAFVATAAMAGPVLDAVKARGQLNCGVHPGIVGFMHADSQGAWRGLSIDMCRATAAALFGDASKVKYIPLDAAKRFPALDAGEVDLLASNSTMTLGRDAGADFAGIYYYDGQGFMVPRKLGKRVVSDLNGATICIQSGTTTEANVADFFRLNKMTFKPVLMESVDELRTAFFAGRCDVLTADLSNLYATRAAYAPNPSDYSILPRGITKEPLGLAVRHGDHQFADIVRWSLYAMIEAEEYGITSRNVDEALKIENPTLKRILGVTPGMGKALGVDEKWAYNIIKQVGNYGESFDRNLGPNTVLKIPRGLNGPWRDGGMLYAPPIR</sequence>
<gene>
    <name evidence="6" type="ORF">KQ910_20735</name>
</gene>
<dbReference type="InterPro" id="IPR001638">
    <property type="entry name" value="Solute-binding_3/MltF_N"/>
</dbReference>
<evidence type="ECO:0000313" key="7">
    <source>
        <dbReference type="Proteomes" id="UP000727907"/>
    </source>
</evidence>